<dbReference type="OrthoDB" id="756370at2759"/>
<dbReference type="GO" id="GO:0006364">
    <property type="term" value="P:rRNA processing"/>
    <property type="evidence" value="ECO:0007669"/>
    <property type="project" value="UniProtKB-UniRule"/>
</dbReference>
<evidence type="ECO:0000256" key="4">
    <source>
        <dbReference type="ARBA" id="ARBA00022737"/>
    </source>
</evidence>
<comment type="subcellular location">
    <subcellularLocation>
        <location evidence="6">Nucleus</location>
    </subcellularLocation>
</comment>
<gene>
    <name evidence="7" type="ORF">E0L32_008477</name>
</gene>
<comment type="subunit">
    <text evidence="6">Component of the RIX1 complex, composed of IPI1, RIX1/IPI2 and IPI3 in a 1:2:2 stoichiometry. The complex interacts (via RIX1) with MDN1 (via its hexameric AAA ATPase ring) and the pre-60S ribosome particles.</text>
</comment>
<dbReference type="InParanoid" id="A0A507B0F1"/>
<name>A0A507B0F1_9PEZI</name>
<dbReference type="RefSeq" id="XP_030992302.1">
    <property type="nucleotide sequence ID" value="XM_031143335.1"/>
</dbReference>
<dbReference type="AlphaFoldDB" id="A0A507B0F1"/>
<dbReference type="SUPFAM" id="SSF50978">
    <property type="entry name" value="WD40 repeat-like"/>
    <property type="match status" value="1"/>
</dbReference>
<dbReference type="Proteomes" id="UP000319257">
    <property type="component" value="Unassembled WGS sequence"/>
</dbReference>
<dbReference type="PROSITE" id="PS50082">
    <property type="entry name" value="WD_REPEATS_2"/>
    <property type="match status" value="1"/>
</dbReference>
<dbReference type="STRING" id="1093900.A0A507B0F1"/>
<evidence type="ECO:0000313" key="7">
    <source>
        <dbReference type="EMBL" id="TPX10591.1"/>
    </source>
</evidence>
<accession>A0A507B0F1</accession>
<reference evidence="7 8" key="1">
    <citation type="submission" date="2019-06" db="EMBL/GenBank/DDBJ databases">
        <title>Draft genome sequence of the filamentous fungus Phialemoniopsis curvata isolated from diesel fuel.</title>
        <authorList>
            <person name="Varaljay V.A."/>
            <person name="Lyon W.J."/>
            <person name="Crouch A.L."/>
            <person name="Drake C.E."/>
            <person name="Hollomon J.M."/>
            <person name="Nadeau L.J."/>
            <person name="Nunn H.S."/>
            <person name="Stevenson B.S."/>
            <person name="Bojanowski C.L."/>
            <person name="Crookes-Goodson W.J."/>
        </authorList>
    </citation>
    <scope>NUCLEOTIDE SEQUENCE [LARGE SCALE GENOMIC DNA]</scope>
    <source>
        <strain evidence="7 8">D216</strain>
    </source>
</reference>
<dbReference type="EMBL" id="SKBQ01000056">
    <property type="protein sequence ID" value="TPX10591.1"/>
    <property type="molecule type" value="Genomic_DNA"/>
</dbReference>
<dbReference type="GO" id="GO:0006261">
    <property type="term" value="P:DNA-templated DNA replication"/>
    <property type="evidence" value="ECO:0007669"/>
    <property type="project" value="TreeGrafter"/>
</dbReference>
<dbReference type="GO" id="GO:0120330">
    <property type="term" value="C:rixosome complex"/>
    <property type="evidence" value="ECO:0007669"/>
    <property type="project" value="UniProtKB-UniRule"/>
</dbReference>
<proteinExistence type="inferred from homology"/>
<keyword evidence="4" id="KW-0677">Repeat</keyword>
<dbReference type="PANTHER" id="PTHR18763">
    <property type="entry name" value="WD-REPEAT PROTEIN 18"/>
    <property type="match status" value="1"/>
</dbReference>
<evidence type="ECO:0000313" key="8">
    <source>
        <dbReference type="Proteomes" id="UP000319257"/>
    </source>
</evidence>
<keyword evidence="6" id="KW-0539">Nucleus</keyword>
<dbReference type="InterPro" id="IPR036322">
    <property type="entry name" value="WD40_repeat_dom_sf"/>
</dbReference>
<protein>
    <recommendedName>
        <fullName evidence="6">Pre-rRNA-processing protein IPI3</fullName>
    </recommendedName>
</protein>
<keyword evidence="3 5" id="KW-0853">WD repeat</keyword>
<dbReference type="GeneID" id="41975924"/>
<keyword evidence="6" id="KW-0698">rRNA processing</keyword>
<organism evidence="7 8">
    <name type="scientific">Thyridium curvatum</name>
    <dbReference type="NCBI Taxonomy" id="1093900"/>
    <lineage>
        <taxon>Eukaryota</taxon>
        <taxon>Fungi</taxon>
        <taxon>Dikarya</taxon>
        <taxon>Ascomycota</taxon>
        <taxon>Pezizomycotina</taxon>
        <taxon>Sordariomycetes</taxon>
        <taxon>Sordariomycetidae</taxon>
        <taxon>Thyridiales</taxon>
        <taxon>Thyridiaceae</taxon>
        <taxon>Thyridium</taxon>
    </lineage>
</organism>
<dbReference type="InterPro" id="IPR001680">
    <property type="entry name" value="WD40_rpt"/>
</dbReference>
<dbReference type="FunCoup" id="A0A507B0F1">
    <property type="interactions" value="410"/>
</dbReference>
<sequence>MLSEEFFSAVCGPPLTSNTAVAKDVGIYAHTLHPTYSVKNTFKKSATPANCLAVSENHVFAAQHEKAYIHVYSRIRGNQEAFIPLPERIRCLTLAGHVLVMGTAEGRLMLWETGTGRLISTPPCHVQAVSCVVATPYHILSGSEDANVHVWSLAPLLQLESPGEYEPDRSLTNHRAAITSLVASQSTALESNLCISASRDKSCIIWNYQTGTALRTVLFPSVPLAILLDPTTRALCVSAEDSSLYLVELLGERPLLGSHSGEVGTAVAQPPSPFGVAAPEHGPATCLAMSYDGTVLLSGHPKGRILRWNLADNSTPDELANLNAAVTNLAIMSPLPPAQKGVQVQTVVKPTQAGKEYTLIAQLDADLTQETAFSSMMNTPGFSNDVLQRAISSLQQPAGAPSTTTGDQELKRQNEELLQIISEQRALYKDTLSKLAEAKAGRG</sequence>
<evidence type="ECO:0000256" key="1">
    <source>
        <dbReference type="ARBA" id="ARBA00002355"/>
    </source>
</evidence>
<comment type="function">
    <text evidence="1 6">Component of the RIX1 complex required for processing of ITS2 sequences from 35S pre-rRNA.</text>
</comment>
<dbReference type="FunFam" id="2.130.10.10:FF:000929">
    <property type="entry name" value="Ribosomal assembly complex component Ipi3"/>
    <property type="match status" value="1"/>
</dbReference>
<dbReference type="PANTHER" id="PTHR18763:SF0">
    <property type="entry name" value="WD REPEAT-CONTAINING PROTEIN 18"/>
    <property type="match status" value="1"/>
</dbReference>
<feature type="repeat" description="WD" evidence="5">
    <location>
        <begin position="171"/>
        <end position="216"/>
    </location>
</feature>
<comment type="caution">
    <text evidence="7">The sequence shown here is derived from an EMBL/GenBank/DDBJ whole genome shotgun (WGS) entry which is preliminary data.</text>
</comment>
<dbReference type="InterPro" id="IPR015943">
    <property type="entry name" value="WD40/YVTN_repeat-like_dom_sf"/>
</dbReference>
<dbReference type="Gene3D" id="2.130.10.10">
    <property type="entry name" value="YVTN repeat-like/Quinoprotein amine dehydrogenase"/>
    <property type="match status" value="2"/>
</dbReference>
<evidence type="ECO:0000256" key="5">
    <source>
        <dbReference type="PROSITE-ProRule" id="PRU00221"/>
    </source>
</evidence>
<keyword evidence="8" id="KW-1185">Reference proteome</keyword>
<comment type="similarity">
    <text evidence="2 6">Belongs to the WD repeat IPI3/WDR18 family.</text>
</comment>
<evidence type="ECO:0000256" key="3">
    <source>
        <dbReference type="ARBA" id="ARBA00022574"/>
    </source>
</evidence>
<dbReference type="InterPro" id="IPR045227">
    <property type="entry name" value="WDR18/Ipi3/RID3"/>
</dbReference>
<dbReference type="Pfam" id="PF00400">
    <property type="entry name" value="WD40"/>
    <property type="match status" value="2"/>
</dbReference>
<dbReference type="GO" id="GO:0005656">
    <property type="term" value="C:nuclear pre-replicative complex"/>
    <property type="evidence" value="ECO:0007669"/>
    <property type="project" value="TreeGrafter"/>
</dbReference>
<dbReference type="SMART" id="SM00320">
    <property type="entry name" value="WD40"/>
    <property type="match status" value="4"/>
</dbReference>
<evidence type="ECO:0000256" key="2">
    <source>
        <dbReference type="ARBA" id="ARBA00010143"/>
    </source>
</evidence>
<evidence type="ECO:0000256" key="6">
    <source>
        <dbReference type="RuleBase" id="RU369067"/>
    </source>
</evidence>